<keyword evidence="8" id="KW-1185">Reference proteome</keyword>
<dbReference type="InterPro" id="IPR003016">
    <property type="entry name" value="2-oxoA_DH_lipoyl-BS"/>
</dbReference>
<keyword evidence="3" id="KW-0809">Transit peptide</keyword>
<keyword evidence="2" id="KW-0450">Lipoyl</keyword>
<evidence type="ECO:0000256" key="1">
    <source>
        <dbReference type="ARBA" id="ARBA00007317"/>
    </source>
</evidence>
<dbReference type="Gene3D" id="4.10.320.10">
    <property type="entry name" value="E3-binding domain"/>
    <property type="match status" value="1"/>
</dbReference>
<sequence>MASFAAAACRVSARVARQRLSHPDAAARSFRTSAAALAAQNLTMPALSPTMTEGNIAKWQVKEGDRFAAGDVLLEIETDKATMDVEAQEDGILMKIMQGDSSKSVQVGARIAVIAEEGDDISTLELPPDESSRQQQSPPVAAAKPDPPASSPSPSPSSTPPASAPPKARAPKQTYPLYPSVAHLLKENGLDESAARDITPTGPNGRLLKGDVLAYLGKIDAATPAAVSARFNAASHLDLSNIKVAPAPAKKAEPAAPAAAEKASPPLPPSLVALPVSLEAVTSVQKKVHRTLGVFLPLTTFIERAADVANDDLPLPAGAAPPAPSADELFDQVLGLGSSGPKKAASSRGSYTPLVSALSQTRPLAAAPRKHKETDIIDLLSGRAGLASGRGAAATAKEAAILSTGPNVFSLQVPRAEQKRAQVFLERLKLVLENEPGRLVL</sequence>
<feature type="domain" description="Peripheral subunit-binding (PSBD)" evidence="6">
    <location>
        <begin position="176"/>
        <end position="216"/>
    </location>
</feature>
<comment type="similarity">
    <text evidence="1">Belongs to the 2-oxoacid dehydrogenase family.</text>
</comment>
<evidence type="ECO:0000313" key="7">
    <source>
        <dbReference type="EMBL" id="KAK3380176.1"/>
    </source>
</evidence>
<dbReference type="InterPro" id="IPR004167">
    <property type="entry name" value="PSBD"/>
</dbReference>
<dbReference type="InterPro" id="IPR000089">
    <property type="entry name" value="Biotin_lipoyl"/>
</dbReference>
<evidence type="ECO:0000256" key="4">
    <source>
        <dbReference type="SAM" id="MobiDB-lite"/>
    </source>
</evidence>
<evidence type="ECO:0000256" key="3">
    <source>
        <dbReference type="ARBA" id="ARBA00022946"/>
    </source>
</evidence>
<feature type="region of interest" description="Disordered" evidence="4">
    <location>
        <begin position="120"/>
        <end position="173"/>
    </location>
</feature>
<dbReference type="SUPFAM" id="SSF51230">
    <property type="entry name" value="Single hybrid motif"/>
    <property type="match status" value="1"/>
</dbReference>
<dbReference type="PANTHER" id="PTHR23151:SF82">
    <property type="entry name" value="PYRUVATE DEHYDROGENASE COMPLEX PROTEIN X COMPONENT, MITOCHONDRIAL"/>
    <property type="match status" value="1"/>
</dbReference>
<reference evidence="7" key="2">
    <citation type="submission" date="2023-06" db="EMBL/GenBank/DDBJ databases">
        <authorList>
            <consortium name="Lawrence Berkeley National Laboratory"/>
            <person name="Haridas S."/>
            <person name="Hensen N."/>
            <person name="Bonometti L."/>
            <person name="Westerberg I."/>
            <person name="Brannstrom I.O."/>
            <person name="Guillou S."/>
            <person name="Cros-Aarteil S."/>
            <person name="Calhoun S."/>
            <person name="Kuo A."/>
            <person name="Mondo S."/>
            <person name="Pangilinan J."/>
            <person name="Riley R."/>
            <person name="Labutti K."/>
            <person name="Andreopoulos B."/>
            <person name="Lipzen A."/>
            <person name="Chen C."/>
            <person name="Yanf M."/>
            <person name="Daum C."/>
            <person name="Ng V."/>
            <person name="Clum A."/>
            <person name="Steindorff A."/>
            <person name="Ohm R."/>
            <person name="Martin F."/>
            <person name="Silar P."/>
            <person name="Natvig D."/>
            <person name="Lalanne C."/>
            <person name="Gautier V."/>
            <person name="Ament-Velasquez S.L."/>
            <person name="Kruys A."/>
            <person name="Hutchinson M.I."/>
            <person name="Powell A.J."/>
            <person name="Barry K."/>
            <person name="Miller A.N."/>
            <person name="Grigoriev I.V."/>
            <person name="Debuchy R."/>
            <person name="Gladieux P."/>
            <person name="Thoren M.H."/>
            <person name="Johannesson H."/>
        </authorList>
    </citation>
    <scope>NUCLEOTIDE SEQUENCE</scope>
    <source>
        <strain evidence="7">CBS 958.72</strain>
    </source>
</reference>
<dbReference type="PROSITE" id="PS50968">
    <property type="entry name" value="BIOTINYL_LIPOYL"/>
    <property type="match status" value="1"/>
</dbReference>
<feature type="domain" description="Lipoyl-binding" evidence="5">
    <location>
        <begin position="39"/>
        <end position="115"/>
    </location>
</feature>
<evidence type="ECO:0000256" key="2">
    <source>
        <dbReference type="ARBA" id="ARBA00022823"/>
    </source>
</evidence>
<dbReference type="PANTHER" id="PTHR23151">
    <property type="entry name" value="DIHYDROLIPOAMIDE ACETYL/SUCCINYL-TRANSFERASE-RELATED"/>
    <property type="match status" value="1"/>
</dbReference>
<dbReference type="InterPro" id="IPR045257">
    <property type="entry name" value="E2/Pdx1"/>
</dbReference>
<dbReference type="GO" id="GO:0004742">
    <property type="term" value="F:dihydrolipoyllysine-residue acetyltransferase activity"/>
    <property type="evidence" value="ECO:0007669"/>
    <property type="project" value="TreeGrafter"/>
</dbReference>
<reference evidence="7" key="1">
    <citation type="journal article" date="2023" name="Mol. Phylogenet. Evol.">
        <title>Genome-scale phylogeny and comparative genomics of the fungal order Sordariales.</title>
        <authorList>
            <person name="Hensen N."/>
            <person name="Bonometti L."/>
            <person name="Westerberg I."/>
            <person name="Brannstrom I.O."/>
            <person name="Guillou S."/>
            <person name="Cros-Aarteil S."/>
            <person name="Calhoun S."/>
            <person name="Haridas S."/>
            <person name="Kuo A."/>
            <person name="Mondo S."/>
            <person name="Pangilinan J."/>
            <person name="Riley R."/>
            <person name="LaButti K."/>
            <person name="Andreopoulos B."/>
            <person name="Lipzen A."/>
            <person name="Chen C."/>
            <person name="Yan M."/>
            <person name="Daum C."/>
            <person name="Ng V."/>
            <person name="Clum A."/>
            <person name="Steindorff A."/>
            <person name="Ohm R.A."/>
            <person name="Martin F."/>
            <person name="Silar P."/>
            <person name="Natvig D.O."/>
            <person name="Lalanne C."/>
            <person name="Gautier V."/>
            <person name="Ament-Velasquez S.L."/>
            <person name="Kruys A."/>
            <person name="Hutchinson M.I."/>
            <person name="Powell A.J."/>
            <person name="Barry K."/>
            <person name="Miller A.N."/>
            <person name="Grigoriev I.V."/>
            <person name="Debuchy R."/>
            <person name="Gladieux P."/>
            <person name="Hiltunen Thoren M."/>
            <person name="Johannesson H."/>
        </authorList>
    </citation>
    <scope>NUCLEOTIDE SEQUENCE</scope>
    <source>
        <strain evidence="7">CBS 958.72</strain>
    </source>
</reference>
<dbReference type="PROSITE" id="PS51826">
    <property type="entry name" value="PSBD"/>
    <property type="match status" value="1"/>
</dbReference>
<evidence type="ECO:0000259" key="5">
    <source>
        <dbReference type="PROSITE" id="PS50968"/>
    </source>
</evidence>
<dbReference type="Proteomes" id="UP001287356">
    <property type="component" value="Unassembled WGS sequence"/>
</dbReference>
<protein>
    <recommendedName>
        <fullName evidence="9">Pyruvate dehydrogenase protein x component</fullName>
    </recommendedName>
</protein>
<dbReference type="FunFam" id="2.40.50.100:FF:000010">
    <property type="entry name" value="Acetyltransferase component of pyruvate dehydrogenase complex"/>
    <property type="match status" value="1"/>
</dbReference>
<dbReference type="InterPro" id="IPR011053">
    <property type="entry name" value="Single_hybrid_motif"/>
</dbReference>
<dbReference type="GO" id="GO:0045254">
    <property type="term" value="C:pyruvate dehydrogenase complex"/>
    <property type="evidence" value="ECO:0007669"/>
    <property type="project" value="InterPro"/>
</dbReference>
<comment type="caution">
    <text evidence="7">The sequence shown here is derived from an EMBL/GenBank/DDBJ whole genome shotgun (WGS) entry which is preliminary data.</text>
</comment>
<dbReference type="Gene3D" id="2.40.50.100">
    <property type="match status" value="1"/>
</dbReference>
<proteinExistence type="inferred from homology"/>
<dbReference type="AlphaFoldDB" id="A0AAE0NEQ1"/>
<dbReference type="PROSITE" id="PS00189">
    <property type="entry name" value="LIPOYL"/>
    <property type="match status" value="1"/>
</dbReference>
<dbReference type="GO" id="GO:0006086">
    <property type="term" value="P:pyruvate decarboxylation to acetyl-CoA"/>
    <property type="evidence" value="ECO:0007669"/>
    <property type="project" value="InterPro"/>
</dbReference>
<gene>
    <name evidence="7" type="ORF">B0T24DRAFT_614421</name>
</gene>
<evidence type="ECO:0008006" key="9">
    <source>
        <dbReference type="Google" id="ProtNLM"/>
    </source>
</evidence>
<organism evidence="7 8">
    <name type="scientific">Lasiosphaeria ovina</name>
    <dbReference type="NCBI Taxonomy" id="92902"/>
    <lineage>
        <taxon>Eukaryota</taxon>
        <taxon>Fungi</taxon>
        <taxon>Dikarya</taxon>
        <taxon>Ascomycota</taxon>
        <taxon>Pezizomycotina</taxon>
        <taxon>Sordariomycetes</taxon>
        <taxon>Sordariomycetidae</taxon>
        <taxon>Sordariales</taxon>
        <taxon>Lasiosphaeriaceae</taxon>
        <taxon>Lasiosphaeria</taxon>
    </lineage>
</organism>
<accession>A0AAE0NEQ1</accession>
<feature type="compositionally biased region" description="Pro residues" evidence="4">
    <location>
        <begin position="145"/>
        <end position="164"/>
    </location>
</feature>
<name>A0AAE0NEQ1_9PEZI</name>
<dbReference type="SUPFAM" id="SSF47005">
    <property type="entry name" value="Peripheral subunit-binding domain of 2-oxo acid dehydrogenase complex"/>
    <property type="match status" value="1"/>
</dbReference>
<dbReference type="Pfam" id="PF00364">
    <property type="entry name" value="Biotin_lipoyl"/>
    <property type="match status" value="1"/>
</dbReference>
<dbReference type="EMBL" id="JAULSN010000002">
    <property type="protein sequence ID" value="KAK3380176.1"/>
    <property type="molecule type" value="Genomic_DNA"/>
</dbReference>
<dbReference type="Pfam" id="PF02817">
    <property type="entry name" value="E3_binding"/>
    <property type="match status" value="1"/>
</dbReference>
<evidence type="ECO:0000259" key="6">
    <source>
        <dbReference type="PROSITE" id="PS51826"/>
    </source>
</evidence>
<dbReference type="InterPro" id="IPR036625">
    <property type="entry name" value="E3-bd_dom_sf"/>
</dbReference>
<dbReference type="CDD" id="cd06849">
    <property type="entry name" value="lipoyl_domain"/>
    <property type="match status" value="1"/>
</dbReference>
<evidence type="ECO:0000313" key="8">
    <source>
        <dbReference type="Proteomes" id="UP001287356"/>
    </source>
</evidence>